<evidence type="ECO:0000256" key="12">
    <source>
        <dbReference type="PROSITE-ProRule" id="PRU00042"/>
    </source>
</evidence>
<keyword evidence="2" id="KW-0217">Developmental protein</keyword>
<evidence type="ECO:0000256" key="13">
    <source>
        <dbReference type="SAM" id="MobiDB-lite"/>
    </source>
</evidence>
<dbReference type="Gene3D" id="3.30.160.60">
    <property type="entry name" value="Classic Zinc Finger"/>
    <property type="match status" value="1"/>
</dbReference>
<evidence type="ECO:0000313" key="15">
    <source>
        <dbReference type="Proteomes" id="UP000694941"/>
    </source>
</evidence>
<evidence type="ECO:0000313" key="16">
    <source>
        <dbReference type="RefSeq" id="XP_022236873.1"/>
    </source>
</evidence>
<evidence type="ECO:0000256" key="1">
    <source>
        <dbReference type="ARBA" id="ARBA00007158"/>
    </source>
</evidence>
<dbReference type="RefSeq" id="XP_022236873.1">
    <property type="nucleotide sequence ID" value="XM_022381165.1"/>
</dbReference>
<feature type="compositionally biased region" description="Polar residues" evidence="13">
    <location>
        <begin position="542"/>
        <end position="559"/>
    </location>
</feature>
<evidence type="ECO:0000256" key="3">
    <source>
        <dbReference type="ARBA" id="ARBA00022491"/>
    </source>
</evidence>
<dbReference type="Pfam" id="PF12756">
    <property type="entry name" value="zf-C2H2_2"/>
    <property type="match status" value="1"/>
</dbReference>
<keyword evidence="7" id="KW-0862">Zinc</keyword>
<dbReference type="InterPro" id="IPR027008">
    <property type="entry name" value="Teashirt_fam"/>
</dbReference>
<dbReference type="SMART" id="SM00355">
    <property type="entry name" value="ZnF_C2H2"/>
    <property type="match status" value="4"/>
</dbReference>
<keyword evidence="4" id="KW-0479">Metal-binding</keyword>
<proteinExistence type="inferred from homology"/>
<dbReference type="PROSITE" id="PS50157">
    <property type="entry name" value="ZINC_FINGER_C2H2_2"/>
    <property type="match status" value="1"/>
</dbReference>
<keyword evidence="10" id="KW-0804">Transcription</keyword>
<name>A0ABM1RZR8_LIMPO</name>
<keyword evidence="5" id="KW-0677">Repeat</keyword>
<feature type="region of interest" description="Disordered" evidence="13">
    <location>
        <begin position="750"/>
        <end position="778"/>
    </location>
</feature>
<reference evidence="16" key="1">
    <citation type="submission" date="2025-08" db="UniProtKB">
        <authorList>
            <consortium name="RefSeq"/>
        </authorList>
    </citation>
    <scope>IDENTIFICATION</scope>
    <source>
        <tissue evidence="16">Muscle</tissue>
    </source>
</reference>
<dbReference type="PROSITE" id="PS00028">
    <property type="entry name" value="ZINC_FINGER_C2H2_1"/>
    <property type="match status" value="3"/>
</dbReference>
<keyword evidence="11" id="KW-0539">Nucleus</keyword>
<protein>
    <submittedName>
        <fullName evidence="16">Protein tiptop-like</fullName>
    </submittedName>
</protein>
<feature type="compositionally biased region" description="Polar residues" evidence="13">
    <location>
        <begin position="522"/>
        <end position="534"/>
    </location>
</feature>
<evidence type="ECO:0000256" key="6">
    <source>
        <dbReference type="ARBA" id="ARBA00022771"/>
    </source>
</evidence>
<evidence type="ECO:0000256" key="9">
    <source>
        <dbReference type="ARBA" id="ARBA00023125"/>
    </source>
</evidence>
<dbReference type="InterPro" id="IPR013087">
    <property type="entry name" value="Znf_C2H2_type"/>
</dbReference>
<evidence type="ECO:0000256" key="11">
    <source>
        <dbReference type="ARBA" id="ARBA00023242"/>
    </source>
</evidence>
<feature type="region of interest" description="Disordered" evidence="13">
    <location>
        <begin position="709"/>
        <end position="728"/>
    </location>
</feature>
<dbReference type="PANTHER" id="PTHR12487:SF7">
    <property type="entry name" value="PROTEIN TEASHIRT-RELATED"/>
    <property type="match status" value="1"/>
</dbReference>
<dbReference type="SUPFAM" id="SSF57667">
    <property type="entry name" value="beta-beta-alpha zinc fingers"/>
    <property type="match status" value="1"/>
</dbReference>
<dbReference type="PANTHER" id="PTHR12487">
    <property type="entry name" value="TEASHIRT-RELATED"/>
    <property type="match status" value="1"/>
</dbReference>
<feature type="region of interest" description="Disordered" evidence="13">
    <location>
        <begin position="670"/>
        <end position="693"/>
    </location>
</feature>
<sequence>MEAVTNQQTNEETGIQSYSDLDVGSTPYAESVAVETRDEETSRASVKGTSTFRICKLQEKESCDNTTEELNSLCELMAEDSPLDFSLRKEAHPETSINNRFSRSIENGHNTEAQDMPLDLSVSRRKVISTNCPIRTKVRCTEINSTKPHNIRSDSSAEVIVQDESFHFNAFEWNGKLSPSKLANVSNLPLKSVSKPALSSPCSSMHYPGAQSQPLSASIRGSTALEELSSVSQVSSKSDGYRQGTRQNPWQNQWISKSGEQTKDVFTCVWCKESFQSLSEMTIHMKHSPRCGMVGIQDPCLSPTTSVSPIPGSKSSTSSGSRNFLVKESMTLPRKLVRGQDVWLGKGAEQTKEILKCMWCGQSFKSLADMTTHMRVTQHYINIISQDQLISWRSPEDKMASQSHLNAVLTCKVCDHTFGSLKELSYHMVKNSHYKEHILRSITEGGGRRRQTKERRKKSLPVRKLLELERMELYTSTQVKSQDNESFSNIKPVQGRVSCEECGEKVDAKDFISHIKSCSQSSKTQDIEIAQSTDTSEHESSGGLQSDQLSVLAHSSSPDSAKADISRIQKTDDIKKELKDSLNEEIEEVDERGGSAGSSSVLNEIEKLIEKSFEDQSKKNNVSSIGILQRLGIDEDIDPPWHSLGISTEPNHSKYITGDFRRSLVSSAGIEKGQSTTPDPISTEEETSLTGDTRLEETHLLAFRERSPPCSRTLVSNQESRSSPSNNKMACYQLENDDLCSITKSISTSQTDANPAEYDVDFHSGSPPVSDCASDSKEPFSETEAPSCVADVCSATTSGVCSASTSSACSMPVPVSSKPSIPEHKDGEIFNIEKIYPTTVRDGYLSNKKNSPFISSESPPLELNHKKQKGHEEISDHPLKELQKLLDKTNVTVTKPNHQVSQGSILEFSWACNEAAASDSLMKCAFCDTHFISKGAYRHHLSKVHFVKDGNDSSWSLKDLPDPTTLVKESIPPKEENPHYKFLKYTELAKQLSSKYV</sequence>
<keyword evidence="15" id="KW-1185">Reference proteome</keyword>
<feature type="compositionally biased region" description="Polar residues" evidence="13">
    <location>
        <begin position="713"/>
        <end position="728"/>
    </location>
</feature>
<evidence type="ECO:0000256" key="2">
    <source>
        <dbReference type="ARBA" id="ARBA00022473"/>
    </source>
</evidence>
<dbReference type="InterPro" id="IPR036236">
    <property type="entry name" value="Znf_C2H2_sf"/>
</dbReference>
<evidence type="ECO:0000256" key="5">
    <source>
        <dbReference type="ARBA" id="ARBA00022737"/>
    </source>
</evidence>
<comment type="similarity">
    <text evidence="1">Belongs to the teashirt C2H2-type zinc-finger protein family.</text>
</comment>
<dbReference type="Pfam" id="PF13912">
    <property type="entry name" value="zf-C2H2_6"/>
    <property type="match status" value="1"/>
</dbReference>
<keyword evidence="3" id="KW-0678">Repressor</keyword>
<accession>A0ABM1RZR8</accession>
<gene>
    <name evidence="16" type="primary">LOC106477660</name>
</gene>
<evidence type="ECO:0000256" key="10">
    <source>
        <dbReference type="ARBA" id="ARBA00023163"/>
    </source>
</evidence>
<feature type="compositionally biased region" description="Polar residues" evidence="13">
    <location>
        <begin position="1"/>
        <end position="19"/>
    </location>
</feature>
<organism evidence="15 16">
    <name type="scientific">Limulus polyphemus</name>
    <name type="common">Atlantic horseshoe crab</name>
    <dbReference type="NCBI Taxonomy" id="6850"/>
    <lineage>
        <taxon>Eukaryota</taxon>
        <taxon>Metazoa</taxon>
        <taxon>Ecdysozoa</taxon>
        <taxon>Arthropoda</taxon>
        <taxon>Chelicerata</taxon>
        <taxon>Merostomata</taxon>
        <taxon>Xiphosura</taxon>
        <taxon>Limulidae</taxon>
        <taxon>Limulus</taxon>
    </lineage>
</organism>
<dbReference type="InterPro" id="IPR041661">
    <property type="entry name" value="ZN622/Rei1/Reh1_Znf-C2H2"/>
</dbReference>
<evidence type="ECO:0000256" key="7">
    <source>
        <dbReference type="ARBA" id="ARBA00022833"/>
    </source>
</evidence>
<feature type="domain" description="C2H2-type" evidence="14">
    <location>
        <begin position="355"/>
        <end position="379"/>
    </location>
</feature>
<dbReference type="GeneID" id="106477660"/>
<feature type="region of interest" description="Disordered" evidence="13">
    <location>
        <begin position="1"/>
        <end position="44"/>
    </location>
</feature>
<feature type="region of interest" description="Disordered" evidence="13">
    <location>
        <begin position="522"/>
        <end position="567"/>
    </location>
</feature>
<keyword evidence="9" id="KW-0238">DNA-binding</keyword>
<feature type="compositionally biased region" description="Polar residues" evidence="13">
    <location>
        <begin position="244"/>
        <end position="256"/>
    </location>
</feature>
<dbReference type="Proteomes" id="UP000694941">
    <property type="component" value="Unplaced"/>
</dbReference>
<evidence type="ECO:0000259" key="14">
    <source>
        <dbReference type="PROSITE" id="PS50157"/>
    </source>
</evidence>
<evidence type="ECO:0000256" key="4">
    <source>
        <dbReference type="ARBA" id="ARBA00022723"/>
    </source>
</evidence>
<keyword evidence="6 12" id="KW-0863">Zinc-finger</keyword>
<feature type="region of interest" description="Disordered" evidence="13">
    <location>
        <begin position="231"/>
        <end position="256"/>
    </location>
</feature>
<keyword evidence="8" id="KW-0805">Transcription regulation</keyword>
<evidence type="ECO:0000256" key="8">
    <source>
        <dbReference type="ARBA" id="ARBA00023015"/>
    </source>
</evidence>